<evidence type="ECO:0000313" key="1">
    <source>
        <dbReference type="EMBL" id="OMP07848.1"/>
    </source>
</evidence>
<dbReference type="Proteomes" id="UP000187203">
    <property type="component" value="Unassembled WGS sequence"/>
</dbReference>
<organism evidence="1 2">
    <name type="scientific">Corchorus olitorius</name>
    <dbReference type="NCBI Taxonomy" id="93759"/>
    <lineage>
        <taxon>Eukaryota</taxon>
        <taxon>Viridiplantae</taxon>
        <taxon>Streptophyta</taxon>
        <taxon>Embryophyta</taxon>
        <taxon>Tracheophyta</taxon>
        <taxon>Spermatophyta</taxon>
        <taxon>Magnoliopsida</taxon>
        <taxon>eudicotyledons</taxon>
        <taxon>Gunneridae</taxon>
        <taxon>Pentapetalae</taxon>
        <taxon>rosids</taxon>
        <taxon>malvids</taxon>
        <taxon>Malvales</taxon>
        <taxon>Malvaceae</taxon>
        <taxon>Grewioideae</taxon>
        <taxon>Apeibeae</taxon>
        <taxon>Corchorus</taxon>
    </lineage>
</organism>
<dbReference type="EMBL" id="AWUE01013022">
    <property type="protein sequence ID" value="OMP07848.1"/>
    <property type="molecule type" value="Genomic_DNA"/>
</dbReference>
<keyword evidence="2" id="KW-1185">Reference proteome</keyword>
<gene>
    <name evidence="1" type="ORF">COLO4_06997</name>
</gene>
<sequence>MPLVGAAGGQSWSCVGCILSLSYAEMAAEVEVGQLGKSPAANQGLPNR</sequence>
<comment type="caution">
    <text evidence="1">The sequence shown here is derived from an EMBL/GenBank/DDBJ whole genome shotgun (WGS) entry which is preliminary data.</text>
</comment>
<dbReference type="AlphaFoldDB" id="A0A1R3KLH0"/>
<name>A0A1R3KLH0_9ROSI</name>
<accession>A0A1R3KLH0</accession>
<evidence type="ECO:0000313" key="2">
    <source>
        <dbReference type="Proteomes" id="UP000187203"/>
    </source>
</evidence>
<reference evidence="2" key="1">
    <citation type="submission" date="2013-09" db="EMBL/GenBank/DDBJ databases">
        <title>Corchorus olitorius genome sequencing.</title>
        <authorList>
            <person name="Alam M."/>
            <person name="Haque M.S."/>
            <person name="Islam M.S."/>
            <person name="Emdad E.M."/>
            <person name="Islam M.M."/>
            <person name="Ahmed B."/>
            <person name="Halim A."/>
            <person name="Hossen Q.M.M."/>
            <person name="Hossain M.Z."/>
            <person name="Ahmed R."/>
            <person name="Khan M.M."/>
            <person name="Islam R."/>
            <person name="Rashid M.M."/>
            <person name="Khan S.A."/>
            <person name="Rahman M.S."/>
            <person name="Alam M."/>
            <person name="Yahiya A.S."/>
            <person name="Khan M.S."/>
            <person name="Azam M.S."/>
            <person name="Haque T."/>
            <person name="Lashkar M.Z.H."/>
            <person name="Akhand A.I."/>
            <person name="Morshed G."/>
            <person name="Roy S."/>
            <person name="Uddin K.S."/>
            <person name="Rabeya T."/>
            <person name="Hossain A.S."/>
            <person name="Chowdhury A."/>
            <person name="Snigdha A.R."/>
            <person name="Mortoza M.S."/>
            <person name="Matin S.A."/>
            <person name="Hoque S.M.E."/>
            <person name="Islam M.K."/>
            <person name="Roy D.K."/>
            <person name="Haider R."/>
            <person name="Moosa M.M."/>
            <person name="Elias S.M."/>
            <person name="Hasan A.M."/>
            <person name="Jahan S."/>
            <person name="Shafiuddin M."/>
            <person name="Mahmood N."/>
            <person name="Shommy N.S."/>
        </authorList>
    </citation>
    <scope>NUCLEOTIDE SEQUENCE [LARGE SCALE GENOMIC DNA]</scope>
    <source>
        <strain evidence="2">cv. O-4</strain>
    </source>
</reference>
<protein>
    <submittedName>
        <fullName evidence="1">Uncharacterized protein</fullName>
    </submittedName>
</protein>
<proteinExistence type="predicted"/>